<dbReference type="EMBL" id="BAAAQQ010000013">
    <property type="protein sequence ID" value="GAA2130253.1"/>
    <property type="molecule type" value="Genomic_DNA"/>
</dbReference>
<evidence type="ECO:0000313" key="15">
    <source>
        <dbReference type="Proteomes" id="UP001500575"/>
    </source>
</evidence>
<keyword evidence="7 10" id="KW-1133">Transmembrane helix</keyword>
<feature type="transmembrane region" description="Helical" evidence="10">
    <location>
        <begin position="485"/>
        <end position="508"/>
    </location>
</feature>
<keyword evidence="15" id="KW-1185">Reference proteome</keyword>
<evidence type="ECO:0000256" key="5">
    <source>
        <dbReference type="ARBA" id="ARBA00022679"/>
    </source>
</evidence>
<evidence type="ECO:0000256" key="10">
    <source>
        <dbReference type="RuleBase" id="RU367007"/>
    </source>
</evidence>
<dbReference type="PANTHER" id="PTHR10050">
    <property type="entry name" value="DOLICHYL-PHOSPHATE-MANNOSE--PROTEIN MANNOSYLTRANSFERASE"/>
    <property type="match status" value="1"/>
</dbReference>
<feature type="domain" description="ArnT-like N-terminal" evidence="12">
    <location>
        <begin position="51"/>
        <end position="207"/>
    </location>
</feature>
<keyword evidence="4 10" id="KW-0328">Glycosyltransferase</keyword>
<feature type="transmembrane region" description="Helical" evidence="10">
    <location>
        <begin position="190"/>
        <end position="208"/>
    </location>
</feature>
<comment type="function">
    <text evidence="10">Protein O-mannosyltransferase that catalyzes the transfer of a single mannose residue from a polyprenol phospho-mannosyl lipidic donor to the hydroxyl group of selected serine and threonine residues in acceptor proteins.</text>
</comment>
<comment type="pathway">
    <text evidence="2 10">Protein modification; protein glycosylation.</text>
</comment>
<reference evidence="14 15" key="1">
    <citation type="journal article" date="2019" name="Int. J. Syst. Evol. Microbiol.">
        <title>The Global Catalogue of Microorganisms (GCM) 10K type strain sequencing project: providing services to taxonomists for standard genome sequencing and annotation.</title>
        <authorList>
            <consortium name="The Broad Institute Genomics Platform"/>
            <consortium name="The Broad Institute Genome Sequencing Center for Infectious Disease"/>
            <person name="Wu L."/>
            <person name="Ma J."/>
        </authorList>
    </citation>
    <scope>NUCLEOTIDE SEQUENCE [LARGE SCALE GENOMIC DNA]</scope>
    <source>
        <strain evidence="14 15">JCM 16021</strain>
    </source>
</reference>
<keyword evidence="10" id="KW-1003">Cell membrane</keyword>
<dbReference type="Proteomes" id="UP001500575">
    <property type="component" value="Unassembled WGS sequence"/>
</dbReference>
<evidence type="ECO:0000259" key="12">
    <source>
        <dbReference type="Pfam" id="PF02366"/>
    </source>
</evidence>
<comment type="caution">
    <text evidence="14">The sequence shown here is derived from an EMBL/GenBank/DDBJ whole genome shotgun (WGS) entry which is preliminary data.</text>
</comment>
<evidence type="ECO:0000256" key="9">
    <source>
        <dbReference type="ARBA" id="ARBA00093617"/>
    </source>
</evidence>
<feature type="transmembrane region" description="Helical" evidence="10">
    <location>
        <begin position="303"/>
        <end position="324"/>
    </location>
</feature>
<feature type="transmembrane region" description="Helical" evidence="10">
    <location>
        <begin position="138"/>
        <end position="159"/>
    </location>
</feature>
<feature type="transmembrane region" description="Helical" evidence="10">
    <location>
        <begin position="42"/>
        <end position="61"/>
    </location>
</feature>
<keyword evidence="6 10" id="KW-0812">Transmembrane</keyword>
<dbReference type="Pfam" id="PF02366">
    <property type="entry name" value="PMT"/>
    <property type="match status" value="1"/>
</dbReference>
<keyword evidence="5 10" id="KW-0808">Transferase</keyword>
<evidence type="ECO:0000256" key="2">
    <source>
        <dbReference type="ARBA" id="ARBA00004922"/>
    </source>
</evidence>
<keyword evidence="8 10" id="KW-0472">Membrane</keyword>
<dbReference type="PANTHER" id="PTHR10050:SF46">
    <property type="entry name" value="PROTEIN O-MANNOSYL-TRANSFERASE 2"/>
    <property type="match status" value="1"/>
</dbReference>
<proteinExistence type="inferred from homology"/>
<dbReference type="EC" id="2.4.1.-" evidence="10"/>
<dbReference type="InterPro" id="IPR003342">
    <property type="entry name" value="ArnT-like_N"/>
</dbReference>
<evidence type="ECO:0000256" key="11">
    <source>
        <dbReference type="SAM" id="MobiDB-lite"/>
    </source>
</evidence>
<protein>
    <recommendedName>
        <fullName evidence="9 10">Polyprenol-phosphate-mannose--protein mannosyltransferase</fullName>
        <ecNumber evidence="10">2.4.1.-</ecNumber>
    </recommendedName>
</protein>
<accession>A0ABN2YPD7</accession>
<comment type="subcellular location">
    <subcellularLocation>
        <location evidence="10">Cell membrane</location>
    </subcellularLocation>
    <subcellularLocation>
        <location evidence="1">Endomembrane system</location>
        <topology evidence="1">Multi-pass membrane protein</topology>
    </subcellularLocation>
</comment>
<evidence type="ECO:0000256" key="1">
    <source>
        <dbReference type="ARBA" id="ARBA00004127"/>
    </source>
</evidence>
<feature type="transmembrane region" description="Helical" evidence="10">
    <location>
        <begin position="264"/>
        <end position="282"/>
    </location>
</feature>
<feature type="transmembrane region" description="Helical" evidence="10">
    <location>
        <begin position="438"/>
        <end position="455"/>
    </location>
</feature>
<evidence type="ECO:0000259" key="13">
    <source>
        <dbReference type="Pfam" id="PF16192"/>
    </source>
</evidence>
<evidence type="ECO:0000256" key="8">
    <source>
        <dbReference type="ARBA" id="ARBA00023136"/>
    </source>
</evidence>
<evidence type="ECO:0000256" key="7">
    <source>
        <dbReference type="ARBA" id="ARBA00022989"/>
    </source>
</evidence>
<evidence type="ECO:0000256" key="4">
    <source>
        <dbReference type="ARBA" id="ARBA00022676"/>
    </source>
</evidence>
<evidence type="ECO:0000313" key="14">
    <source>
        <dbReference type="EMBL" id="GAA2130253.1"/>
    </source>
</evidence>
<feature type="transmembrane region" description="Helical" evidence="10">
    <location>
        <begin position="166"/>
        <end position="184"/>
    </location>
</feature>
<comment type="similarity">
    <text evidence="3 10">Belongs to the glycosyltransferase 39 family.</text>
</comment>
<dbReference type="RefSeq" id="WP_344304872.1">
    <property type="nucleotide sequence ID" value="NZ_BAAAQQ010000013.1"/>
</dbReference>
<evidence type="ECO:0000256" key="3">
    <source>
        <dbReference type="ARBA" id="ARBA00007222"/>
    </source>
</evidence>
<organism evidence="14 15">
    <name type="scientific">Nocardioides bigeumensis</name>
    <dbReference type="NCBI Taxonomy" id="433657"/>
    <lineage>
        <taxon>Bacteria</taxon>
        <taxon>Bacillati</taxon>
        <taxon>Actinomycetota</taxon>
        <taxon>Actinomycetes</taxon>
        <taxon>Propionibacteriales</taxon>
        <taxon>Nocardioidaceae</taxon>
        <taxon>Nocardioides</taxon>
    </lineage>
</organism>
<dbReference type="InterPro" id="IPR032421">
    <property type="entry name" value="PMT_4TMC"/>
</dbReference>
<evidence type="ECO:0000256" key="6">
    <source>
        <dbReference type="ARBA" id="ARBA00022692"/>
    </source>
</evidence>
<feature type="transmembrane region" description="Helical" evidence="10">
    <location>
        <begin position="520"/>
        <end position="543"/>
    </location>
</feature>
<feature type="region of interest" description="Disordered" evidence="11">
    <location>
        <begin position="1"/>
        <end position="33"/>
    </location>
</feature>
<sequence length="563" mass="62766">MPSTTTKPEIGSRVGLSRTSTGDAVPDARTRARRGPDLEDPFVSWSAAIGLALLGLFLRLWHLGEPKAFSFDETYYAKDAWSLLNNGYVRDYIEDADKLILSGQTDDLWKETPSIIVHPEAGKWMIALGEKAFGLDPFGWRVASAVIGALMILVMCRFVRRVTGSTLLGCVGGLLLSLDGLQLVLSRLALLDIFLAFWLLCAVHCLVADRDWLRRRLAERVEVDASGRALTTQPWGPVRGLLFRPWLLVSGICFGLAVGTKWTALYPLAAFGLLVWFWSAGARRSFGVQWAIPRAALTDGVPAFFHLVGVGLVVYVATWTGWLVHADQYEEFRSDTQYTQFEGGKPWPTASEPDASGPAEVVQSLRSLWHYHQDVYVFHTHFLNDSSHVYASKPSGWLLLNRPVGVDAQNDIAVGTQGCAAPADSKCMRQVLLLGNPVIWWAGCLALLWGLLMWVGARDWRYGVAITGVASTWLPWLMYDDRPIFIFYAVAALPFLVLALTVALGQILGRDTVPSPRRTVGVIVAGSYVVLALLTFAWFWPIWTDTLITYSEWLDRMWFERWI</sequence>
<feature type="domain" description="Protein O-mannosyl-transferase C-terminal four TM" evidence="13">
    <location>
        <begin position="365"/>
        <end position="562"/>
    </location>
</feature>
<name>A0ABN2YPD7_9ACTN</name>
<gene>
    <name evidence="14" type="ORF">GCM10009843_32680</name>
</gene>
<dbReference type="InterPro" id="IPR027005">
    <property type="entry name" value="PMT-like"/>
</dbReference>
<dbReference type="Pfam" id="PF16192">
    <property type="entry name" value="PMT_4TMC"/>
    <property type="match status" value="1"/>
</dbReference>